<protein>
    <submittedName>
        <fullName evidence="2">Glycosyltransferase</fullName>
    </submittedName>
</protein>
<dbReference type="InterPro" id="IPR001296">
    <property type="entry name" value="Glyco_trans_1"/>
</dbReference>
<dbReference type="RefSeq" id="WP_187010052.1">
    <property type="nucleotide sequence ID" value="NZ_JACRUI010000002.1"/>
</dbReference>
<evidence type="ECO:0000313" key="2">
    <source>
        <dbReference type="EMBL" id="MBC5841472.1"/>
    </source>
</evidence>
<evidence type="ECO:0000259" key="1">
    <source>
        <dbReference type="Pfam" id="PF00534"/>
    </source>
</evidence>
<dbReference type="Proteomes" id="UP000629963">
    <property type="component" value="Unassembled WGS sequence"/>
</dbReference>
<sequence>MKKKIVFVIPSLDAGGGEKSLVNLLNCLDFTLYDVDLILFKKQGIFLNSVPKEVTIISIQDDYIHFTKNVFRSILAFTIRLKIVLALHRILFFLKSRRIKNSAQAEQYTWNNLSKSIAPFPNKYDQAIAFLEKSSIYLTVDKLNATSKIGWIHTNYASSGMNSDFDTNYFSQLNALVTVSPECHANLLSVFPQFSGKIKTIYNIVSPSIIESLSLKTATTDKRFSSFENTIVTVARLSYEKGCDLAIDASRIMKGNNINFKWFIIGEGSERLILEKQIQKYQLEENVFLIGLKENPYPYMKQCTVYVQPSRYEGKSIAIEEAKILQKPIVVTDFSTAKDQIIAGKTGVIADMTADGLAFAISDVLKNSSLQVLLSSNLAKEDLGTENEINKLYNILNC</sequence>
<dbReference type="PANTHER" id="PTHR45871">
    <property type="entry name" value="N-ACETYLGLUCOSAMINYL-PHOSPHATIDYLINOSITOL BIOSYNTHETIC PROTEIN"/>
    <property type="match status" value="1"/>
</dbReference>
<dbReference type="Pfam" id="PF00534">
    <property type="entry name" value="Glycos_transf_1"/>
    <property type="match status" value="1"/>
</dbReference>
<dbReference type="PANTHER" id="PTHR45871:SF1">
    <property type="entry name" value="PHOSPHATIDYLINOSITOL N-ACETYLGLUCOSAMINYLTRANSFERASE SUBUNIT A"/>
    <property type="match status" value="1"/>
</dbReference>
<dbReference type="SUPFAM" id="SSF53756">
    <property type="entry name" value="UDP-Glycosyltransferase/glycogen phosphorylase"/>
    <property type="match status" value="1"/>
</dbReference>
<dbReference type="Gene3D" id="3.40.50.2000">
    <property type="entry name" value="Glycogen Phosphorylase B"/>
    <property type="match status" value="2"/>
</dbReference>
<dbReference type="CDD" id="cd03811">
    <property type="entry name" value="GT4_GT28_WabH-like"/>
    <property type="match status" value="1"/>
</dbReference>
<name>A0ABR7J7P4_9FLAO</name>
<comment type="caution">
    <text evidence="2">The sequence shown here is derived from an EMBL/GenBank/DDBJ whole genome shotgun (WGS) entry which is preliminary data.</text>
</comment>
<proteinExistence type="predicted"/>
<accession>A0ABR7J7P4</accession>
<organism evidence="2 3">
    <name type="scientific">Flavobacterium kayseriense</name>
    <dbReference type="NCBI Taxonomy" id="2764714"/>
    <lineage>
        <taxon>Bacteria</taxon>
        <taxon>Pseudomonadati</taxon>
        <taxon>Bacteroidota</taxon>
        <taxon>Flavobacteriia</taxon>
        <taxon>Flavobacteriales</taxon>
        <taxon>Flavobacteriaceae</taxon>
        <taxon>Flavobacterium</taxon>
    </lineage>
</organism>
<dbReference type="EMBL" id="JACRUJ010000002">
    <property type="protein sequence ID" value="MBC5841472.1"/>
    <property type="molecule type" value="Genomic_DNA"/>
</dbReference>
<evidence type="ECO:0000313" key="3">
    <source>
        <dbReference type="Proteomes" id="UP000629963"/>
    </source>
</evidence>
<keyword evidence="3" id="KW-1185">Reference proteome</keyword>
<reference evidence="2 3" key="1">
    <citation type="submission" date="2020-08" db="EMBL/GenBank/DDBJ databases">
        <title>Description of novel Flavobacterium F-380 isolate.</title>
        <authorList>
            <person name="Saticioglu I.B."/>
            <person name="Duman M."/>
            <person name="Altun S."/>
        </authorList>
    </citation>
    <scope>NUCLEOTIDE SEQUENCE [LARGE SCALE GENOMIC DNA]</scope>
    <source>
        <strain evidence="2 3">F-380</strain>
    </source>
</reference>
<gene>
    <name evidence="2" type="ORF">H8R23_08645</name>
</gene>
<feature type="domain" description="Glycosyl transferase family 1" evidence="1">
    <location>
        <begin position="228"/>
        <end position="375"/>
    </location>
</feature>